<keyword evidence="11 16" id="KW-0520">NAD</keyword>
<dbReference type="Pfam" id="PF06455">
    <property type="entry name" value="NADH5_C"/>
    <property type="match status" value="1"/>
</dbReference>
<keyword evidence="8" id="KW-1278">Translocase</keyword>
<accession>A0A7D6V685</accession>
<evidence type="ECO:0000256" key="10">
    <source>
        <dbReference type="ARBA" id="ARBA00022989"/>
    </source>
</evidence>
<evidence type="ECO:0000256" key="7">
    <source>
        <dbReference type="ARBA" id="ARBA00022792"/>
    </source>
</evidence>
<dbReference type="InterPro" id="IPR003945">
    <property type="entry name" value="NU5C-like"/>
</dbReference>
<comment type="catalytic activity">
    <reaction evidence="15 16">
        <text>a ubiquinone + NADH + 5 H(+)(in) = a ubiquinol + NAD(+) + 4 H(+)(out)</text>
        <dbReference type="Rhea" id="RHEA:29091"/>
        <dbReference type="Rhea" id="RHEA-COMP:9565"/>
        <dbReference type="Rhea" id="RHEA-COMP:9566"/>
        <dbReference type="ChEBI" id="CHEBI:15378"/>
        <dbReference type="ChEBI" id="CHEBI:16389"/>
        <dbReference type="ChEBI" id="CHEBI:17976"/>
        <dbReference type="ChEBI" id="CHEBI:57540"/>
        <dbReference type="ChEBI" id="CHEBI:57945"/>
        <dbReference type="EC" id="7.1.1.2"/>
    </reaction>
</comment>
<evidence type="ECO:0000259" key="18">
    <source>
        <dbReference type="Pfam" id="PF00662"/>
    </source>
</evidence>
<geneLocation type="mitochondrion" evidence="20"/>
<dbReference type="RefSeq" id="YP_009918244.1">
    <property type="nucleotide sequence ID" value="NC_050287.1"/>
</dbReference>
<comment type="similarity">
    <text evidence="16">Belongs to the complex I subunit 5 family.</text>
</comment>
<evidence type="ECO:0000256" key="13">
    <source>
        <dbReference type="ARBA" id="ARBA00023128"/>
    </source>
</evidence>
<comment type="subcellular location">
    <subcellularLocation>
        <location evidence="1">Mitochondrion inner membrane</location>
        <topology evidence="1">Multi-pass membrane protein</topology>
    </subcellularLocation>
</comment>
<feature type="transmembrane region" description="Helical" evidence="16">
    <location>
        <begin position="115"/>
        <end position="135"/>
    </location>
</feature>
<reference evidence="20" key="1">
    <citation type="submission" date="2019-12" db="EMBL/GenBank/DDBJ databases">
        <authorList>
            <person name="Johnson B.T."/>
            <person name="Carter J."/>
            <person name="Goebl A.M."/>
            <person name="Kane N."/>
            <person name="Safran R."/>
        </authorList>
    </citation>
    <scope>NUCLEOTIDE SEQUENCE</scope>
</reference>
<feature type="transmembrane region" description="Helical" evidence="16">
    <location>
        <begin position="274"/>
        <end position="296"/>
    </location>
</feature>
<comment type="function">
    <text evidence="16">Core subunit of the mitochondrial membrane respiratory chain NADH dehydrogenase (Complex I) which catalyzes electron transfer from NADH through the respiratory chain, using ubiquinone as an electron acceptor. Essential for the catalytic activity and assembly of complex I.</text>
</comment>
<dbReference type="PRINTS" id="PR01434">
    <property type="entry name" value="NADHDHGNASE5"/>
</dbReference>
<dbReference type="InterPro" id="IPR001750">
    <property type="entry name" value="ND/Mrp_TM"/>
</dbReference>
<feature type="domain" description="NADH:quinone oxidoreductase/Mrp antiporter transmembrane" evidence="17">
    <location>
        <begin position="136"/>
        <end position="418"/>
    </location>
</feature>
<dbReference type="Pfam" id="PF00662">
    <property type="entry name" value="Proton_antipo_N"/>
    <property type="match status" value="1"/>
</dbReference>
<evidence type="ECO:0000256" key="8">
    <source>
        <dbReference type="ARBA" id="ARBA00022967"/>
    </source>
</evidence>
<keyword evidence="7" id="KW-0999">Mitochondrion inner membrane</keyword>
<evidence type="ECO:0000256" key="14">
    <source>
        <dbReference type="ARBA" id="ARBA00023136"/>
    </source>
</evidence>
<dbReference type="PANTHER" id="PTHR42829">
    <property type="entry name" value="NADH-UBIQUINONE OXIDOREDUCTASE CHAIN 5"/>
    <property type="match status" value="1"/>
</dbReference>
<feature type="transmembrane region" description="Helical" evidence="16">
    <location>
        <begin position="404"/>
        <end position="425"/>
    </location>
</feature>
<reference evidence="20" key="2">
    <citation type="journal article" date="2020" name="Mitochondrial DNA Part B Resour">
        <title>Complete mitochondrial genomes provide current refined phylogenomic hypotheses for relationships among ten Hirundo species.</title>
        <authorList>
            <person name="Carter J.K."/>
            <person name="Innes P."/>
            <person name="Goebl A.M."/>
            <person name="Johnson B."/>
            <person name="Gebert M."/>
            <person name="Attia Z."/>
            <person name="Gabani Z."/>
            <person name="Li R."/>
            <person name="Melie T."/>
            <person name="Dart C."/>
            <person name="Mares A."/>
            <person name="Greidanus C."/>
            <person name="Paterson J."/>
            <person name="Wall B."/>
            <person name="Cortese G."/>
            <person name="Thirouin K."/>
            <person name="Glime G."/>
            <person name="Rutten J."/>
            <person name="Poyd C."/>
            <person name="Post E."/>
            <person name="Wall B."/>
            <person name="Elhadi A.A."/>
            <person name="Feldmann K."/>
            <person name="Danz A."/>
            <person name="Blanchard T."/>
            <person name="Amato S."/>
            <person name="Reinert S."/>
            <person name="Pogoda C.S."/>
            <person name="Scordato E.S.C."/>
            <person name="Hund A.K."/>
            <person name="Safran R.J."/>
            <person name="Kane N.C."/>
        </authorList>
    </citation>
    <scope>NUCLEOTIDE SEQUENCE</scope>
</reference>
<dbReference type="EC" id="7.1.1.2" evidence="2 16"/>
<dbReference type="GO" id="GO:0008137">
    <property type="term" value="F:NADH dehydrogenase (ubiquinone) activity"/>
    <property type="evidence" value="ECO:0007669"/>
    <property type="project" value="UniProtKB-EC"/>
</dbReference>
<feature type="transmembrane region" description="Helical" evidence="16">
    <location>
        <begin position="334"/>
        <end position="351"/>
    </location>
</feature>
<feature type="transmembrane region" description="Helical" evidence="16">
    <location>
        <begin position="455"/>
        <end position="473"/>
    </location>
</feature>
<dbReference type="InterPro" id="IPR010934">
    <property type="entry name" value="NADH_DH_su5_C"/>
</dbReference>
<keyword evidence="13 16" id="KW-0496">Mitochondrion</keyword>
<evidence type="ECO:0000313" key="20">
    <source>
        <dbReference type="EMBL" id="QLX47441.1"/>
    </source>
</evidence>
<dbReference type="GO" id="GO:0015990">
    <property type="term" value="P:electron transport coupled proton transport"/>
    <property type="evidence" value="ECO:0007669"/>
    <property type="project" value="TreeGrafter"/>
</dbReference>
<feature type="transmembrane region" description="Helical" evidence="16">
    <location>
        <begin position="371"/>
        <end position="392"/>
    </location>
</feature>
<feature type="transmembrane region" description="Helical" evidence="16">
    <location>
        <begin position="86"/>
        <end position="109"/>
    </location>
</feature>
<dbReference type="EMBL" id="MN849177">
    <property type="protein sequence ID" value="QLX47441.1"/>
    <property type="molecule type" value="Genomic_DNA"/>
</dbReference>
<name>A0A7D6V685_9PASS</name>
<proteinExistence type="inferred from homology"/>
<dbReference type="GO" id="GO:0003954">
    <property type="term" value="F:NADH dehydrogenase activity"/>
    <property type="evidence" value="ECO:0007669"/>
    <property type="project" value="TreeGrafter"/>
</dbReference>
<keyword evidence="10 16" id="KW-1133">Transmembrane helix</keyword>
<evidence type="ECO:0000256" key="4">
    <source>
        <dbReference type="ARBA" id="ARBA00022448"/>
    </source>
</evidence>
<feature type="domain" description="NADH-Ubiquinone oxidoreductase (complex I) chain 5 N-terminal" evidence="18">
    <location>
        <begin position="70"/>
        <end position="120"/>
    </location>
</feature>
<feature type="transmembrane region" description="Helical" evidence="16">
    <location>
        <begin position="485"/>
        <end position="503"/>
    </location>
</feature>
<evidence type="ECO:0000256" key="5">
    <source>
        <dbReference type="ARBA" id="ARBA00022660"/>
    </source>
</evidence>
<keyword evidence="9" id="KW-0249">Electron transport</keyword>
<feature type="transmembrane region" description="Helical" evidence="16">
    <location>
        <begin position="586"/>
        <end position="604"/>
    </location>
</feature>
<keyword evidence="12 16" id="KW-0830">Ubiquinone</keyword>
<evidence type="ECO:0000256" key="11">
    <source>
        <dbReference type="ARBA" id="ARBA00023027"/>
    </source>
</evidence>
<dbReference type="GO" id="GO:0042773">
    <property type="term" value="P:ATP synthesis coupled electron transport"/>
    <property type="evidence" value="ECO:0007669"/>
    <property type="project" value="InterPro"/>
</dbReference>
<keyword evidence="6 16" id="KW-0812">Transmembrane</keyword>
<evidence type="ECO:0000256" key="16">
    <source>
        <dbReference type="RuleBase" id="RU003404"/>
    </source>
</evidence>
<protein>
    <recommendedName>
        <fullName evidence="3 16">NADH-ubiquinone oxidoreductase chain 5</fullName>
        <ecNumber evidence="2 16">7.1.1.2</ecNumber>
    </recommendedName>
</protein>
<evidence type="ECO:0000256" key="15">
    <source>
        <dbReference type="ARBA" id="ARBA00049551"/>
    </source>
</evidence>
<evidence type="ECO:0000256" key="3">
    <source>
        <dbReference type="ARBA" id="ARBA00021096"/>
    </source>
</evidence>
<dbReference type="InterPro" id="IPR001516">
    <property type="entry name" value="Proton_antipo_N"/>
</dbReference>
<evidence type="ECO:0000256" key="2">
    <source>
        <dbReference type="ARBA" id="ARBA00012944"/>
    </source>
</evidence>
<keyword evidence="14 16" id="KW-0472">Membrane</keyword>
<dbReference type="NCBIfam" id="TIGR01974">
    <property type="entry name" value="NDH_I_L"/>
    <property type="match status" value="1"/>
</dbReference>
<organism evidence="20">
    <name type="scientific">Hirundo angolensis</name>
    <dbReference type="NCBI Taxonomy" id="317130"/>
    <lineage>
        <taxon>Eukaryota</taxon>
        <taxon>Metazoa</taxon>
        <taxon>Chordata</taxon>
        <taxon>Craniata</taxon>
        <taxon>Vertebrata</taxon>
        <taxon>Euteleostomi</taxon>
        <taxon>Archelosauria</taxon>
        <taxon>Archosauria</taxon>
        <taxon>Dinosauria</taxon>
        <taxon>Saurischia</taxon>
        <taxon>Theropoda</taxon>
        <taxon>Coelurosauria</taxon>
        <taxon>Aves</taxon>
        <taxon>Neognathae</taxon>
        <taxon>Neoaves</taxon>
        <taxon>Telluraves</taxon>
        <taxon>Australaves</taxon>
        <taxon>Passeriformes</taxon>
        <taxon>Sylvioidea</taxon>
        <taxon>Hirundinidae</taxon>
        <taxon>Hirundo</taxon>
    </lineage>
</organism>
<evidence type="ECO:0000256" key="6">
    <source>
        <dbReference type="ARBA" id="ARBA00022692"/>
    </source>
</evidence>
<dbReference type="InterPro" id="IPR018393">
    <property type="entry name" value="NADHpl_OxRdtase_5_subgr"/>
</dbReference>
<feature type="transmembrane region" description="Helical" evidence="16">
    <location>
        <begin position="302"/>
        <end position="322"/>
    </location>
</feature>
<evidence type="ECO:0000256" key="12">
    <source>
        <dbReference type="ARBA" id="ARBA00023075"/>
    </source>
</evidence>
<dbReference type="GeneID" id="58901651"/>
<dbReference type="CTD" id="4540"/>
<feature type="transmembrane region" description="Helical" evidence="16">
    <location>
        <begin position="243"/>
        <end position="262"/>
    </location>
</feature>
<feature type="domain" description="NADH dehydrogenase subunit 5 C-terminal" evidence="19">
    <location>
        <begin position="423"/>
        <end position="603"/>
    </location>
</feature>
<evidence type="ECO:0000259" key="17">
    <source>
        <dbReference type="Pfam" id="PF00361"/>
    </source>
</evidence>
<gene>
    <name evidence="20" type="primary">ND5</name>
</gene>
<evidence type="ECO:0000256" key="1">
    <source>
        <dbReference type="ARBA" id="ARBA00004448"/>
    </source>
</evidence>
<keyword evidence="5" id="KW-0679">Respiratory chain</keyword>
<sequence>MDLPLVLTTLTLLTLATLSTPIILPLLLSNPNNNPTTITNTVKTSFLMSLVPMLIHVYTGTESLTTSWEWKFIMTFKIPISLKMDFYSLTFFPIALFVSWSILQFATWYMASDPFITKFFSHLLLFLIAMLILIVANNLFVLFIGWEGVGIMSFLLISWWHGRAEANTSALQAVLYNRIGDIGLILCMAWLAHTSNTWELQQLYYPAQTPTLPLLGLILAATGKSAQFGLHPWLPAAMEGPTPVSALLHSSTMVVAGIFLLIRTHPMFSSNQTALTLCLCLGAMSTLFAATCALTQNDIKKIIAFSTSSQLGLMMVTIGLNLPQLAFLHISTHAFFKAMLFLCSGSIIHNLNGEQDIRKMGGLQKMLPTTTSCLTIGNLALMGTPFLAGFYSKDQIIESLNTSYLNAWALLLTLLATTFTAAYTIRMTVLVQTGFTRIPPLTPMNENNPAVTSPLTRLALGSITAGFVITSYIPPAKTPPMTMPLSIKITALVVTALGIAIALEISKMSQTLILTKQSRTYNFSISLGYFNPLTHRSSMKTLLTGCQNMASHLIDLSWYKLLGPEGLANLQATTAKTMTTLHSGLIKSYLGSFALSILIILMSTQ</sequence>
<dbReference type="GO" id="GO:0005743">
    <property type="term" value="C:mitochondrial inner membrane"/>
    <property type="evidence" value="ECO:0007669"/>
    <property type="project" value="UniProtKB-SubCell"/>
</dbReference>
<dbReference type="AlphaFoldDB" id="A0A7D6V685"/>
<dbReference type="Pfam" id="PF00361">
    <property type="entry name" value="Proton_antipo_M"/>
    <property type="match status" value="1"/>
</dbReference>
<keyword evidence="4 16" id="KW-0813">Transport</keyword>
<evidence type="ECO:0000256" key="9">
    <source>
        <dbReference type="ARBA" id="ARBA00022982"/>
    </source>
</evidence>
<dbReference type="PANTHER" id="PTHR42829:SF2">
    <property type="entry name" value="NADH-UBIQUINONE OXIDOREDUCTASE CHAIN 5"/>
    <property type="match status" value="1"/>
</dbReference>
<evidence type="ECO:0000259" key="19">
    <source>
        <dbReference type="Pfam" id="PF06455"/>
    </source>
</evidence>